<evidence type="ECO:0000256" key="2">
    <source>
        <dbReference type="ARBA" id="ARBA00022857"/>
    </source>
</evidence>
<comment type="caution">
    <text evidence="5">The sequence shown here is derived from an EMBL/GenBank/DDBJ whole genome shotgun (WGS) entry which is preliminary data.</text>
</comment>
<keyword evidence="6" id="KW-1185">Reference proteome</keyword>
<name>A0ABR0EPF7_ZASCE</name>
<dbReference type="SUPFAM" id="SSF51735">
    <property type="entry name" value="NAD(P)-binding Rossmann-fold domains"/>
    <property type="match status" value="1"/>
</dbReference>
<evidence type="ECO:0000313" key="5">
    <source>
        <dbReference type="EMBL" id="KAK4503362.1"/>
    </source>
</evidence>
<dbReference type="PANTHER" id="PTHR44169">
    <property type="entry name" value="NADPH-DEPENDENT 1-ACYLDIHYDROXYACETONE PHOSPHATE REDUCTASE"/>
    <property type="match status" value="1"/>
</dbReference>
<proteinExistence type="inferred from homology"/>
<keyword evidence="3" id="KW-0560">Oxidoreductase</keyword>
<keyword evidence="2" id="KW-0521">NADP</keyword>
<dbReference type="CDD" id="cd05374">
    <property type="entry name" value="17beta-HSD-like_SDR_c"/>
    <property type="match status" value="1"/>
</dbReference>
<accession>A0ABR0EPF7</accession>
<dbReference type="InterPro" id="IPR036291">
    <property type="entry name" value="NAD(P)-bd_dom_sf"/>
</dbReference>
<organism evidence="5 6">
    <name type="scientific">Zasmidium cellare</name>
    <name type="common">Wine cellar mold</name>
    <name type="synonym">Racodium cellare</name>
    <dbReference type="NCBI Taxonomy" id="395010"/>
    <lineage>
        <taxon>Eukaryota</taxon>
        <taxon>Fungi</taxon>
        <taxon>Dikarya</taxon>
        <taxon>Ascomycota</taxon>
        <taxon>Pezizomycotina</taxon>
        <taxon>Dothideomycetes</taxon>
        <taxon>Dothideomycetidae</taxon>
        <taxon>Mycosphaerellales</taxon>
        <taxon>Mycosphaerellaceae</taxon>
        <taxon>Zasmidium</taxon>
    </lineage>
</organism>
<dbReference type="Proteomes" id="UP001305779">
    <property type="component" value="Unassembled WGS sequence"/>
</dbReference>
<evidence type="ECO:0000256" key="1">
    <source>
        <dbReference type="ARBA" id="ARBA00006484"/>
    </source>
</evidence>
<gene>
    <name evidence="5" type="ORF">PRZ48_004277</name>
</gene>
<dbReference type="Gene3D" id="3.40.50.720">
    <property type="entry name" value="NAD(P)-binding Rossmann-like Domain"/>
    <property type="match status" value="1"/>
</dbReference>
<dbReference type="InterPro" id="IPR002347">
    <property type="entry name" value="SDR_fam"/>
</dbReference>
<dbReference type="PRINTS" id="PR00081">
    <property type="entry name" value="GDHRDH"/>
</dbReference>
<evidence type="ECO:0000256" key="3">
    <source>
        <dbReference type="ARBA" id="ARBA00023002"/>
    </source>
</evidence>
<evidence type="ECO:0000256" key="4">
    <source>
        <dbReference type="RuleBase" id="RU000363"/>
    </source>
</evidence>
<dbReference type="PROSITE" id="PS00061">
    <property type="entry name" value="ADH_SHORT"/>
    <property type="match status" value="1"/>
</dbReference>
<dbReference type="Pfam" id="PF00106">
    <property type="entry name" value="adh_short"/>
    <property type="match status" value="1"/>
</dbReference>
<protein>
    <recommendedName>
        <fullName evidence="7">NAD(P)-binding protein</fullName>
    </recommendedName>
</protein>
<dbReference type="PANTHER" id="PTHR44169:SF6">
    <property type="entry name" value="NADPH-DEPENDENT 1-ACYLDIHYDROXYACETONE PHOSPHATE REDUCTASE"/>
    <property type="match status" value="1"/>
</dbReference>
<reference evidence="5 6" key="1">
    <citation type="journal article" date="2023" name="G3 (Bethesda)">
        <title>A chromosome-level genome assembly of Zasmidium syzygii isolated from banana leaves.</title>
        <authorList>
            <person name="van Westerhoven A.C."/>
            <person name="Mehrabi R."/>
            <person name="Talebi R."/>
            <person name="Steentjes M.B.F."/>
            <person name="Corcolon B."/>
            <person name="Chong P.A."/>
            <person name="Kema G.H.J."/>
            <person name="Seidl M.F."/>
        </authorList>
    </citation>
    <scope>NUCLEOTIDE SEQUENCE [LARGE SCALE GENOMIC DNA]</scope>
    <source>
        <strain evidence="5 6">P124</strain>
    </source>
</reference>
<evidence type="ECO:0000313" key="6">
    <source>
        <dbReference type="Proteomes" id="UP001305779"/>
    </source>
</evidence>
<dbReference type="EMBL" id="JAXOVC010000003">
    <property type="protein sequence ID" value="KAK4503362.1"/>
    <property type="molecule type" value="Genomic_DNA"/>
</dbReference>
<sequence length="301" mass="33141">MDPSREKWALITGVSAGGLGDALTTELLSHGVNVIATALELRFLDYLKPPAQGRLERLQLDVTSSASIAAAVVETDRITNGKLDFLINNAGYGYMMPLLDAPIAEIKQNFNVNVFGLLEVTQAFFPLVRAAQGMVVNQSSIAGMSGICQPFIGVYNASKMAVTDFSNTMRSELKPFGVTVVTLFTGDVRTGFWTPGHAQGSDKGLPPSSPYALMKEHAEAMMRGETNPPGQHPRERWAREVVGDLLKKNPPAAVRRGFLAELMWWISALAPIWLLDLMFWRNCRFSDFRAKLQAQEAKKLR</sequence>
<comment type="similarity">
    <text evidence="1 4">Belongs to the short-chain dehydrogenases/reductases (SDR) family.</text>
</comment>
<dbReference type="InterPro" id="IPR020904">
    <property type="entry name" value="Sc_DH/Rdtase_CS"/>
</dbReference>
<dbReference type="PRINTS" id="PR00080">
    <property type="entry name" value="SDRFAMILY"/>
</dbReference>
<evidence type="ECO:0008006" key="7">
    <source>
        <dbReference type="Google" id="ProtNLM"/>
    </source>
</evidence>